<dbReference type="PANTHER" id="PTHR11067:SF9">
    <property type="entry name" value="INOSINE TRIPHOSPHATE PYROPHOSPHATASE"/>
    <property type="match status" value="1"/>
</dbReference>
<proteinExistence type="inferred from homology"/>
<dbReference type="InterPro" id="IPR020922">
    <property type="entry name" value="dITP/XTP_pyrophosphatase"/>
</dbReference>
<dbReference type="GO" id="GO:0036220">
    <property type="term" value="F:ITP diphosphatase activity"/>
    <property type="evidence" value="ECO:0007669"/>
    <property type="project" value="UniProtKB-UniRule"/>
</dbReference>
<dbReference type="GO" id="GO:0046872">
    <property type="term" value="F:metal ion binding"/>
    <property type="evidence" value="ECO:0007669"/>
    <property type="project" value="UniProtKB-KW"/>
</dbReference>
<evidence type="ECO:0000256" key="10">
    <source>
        <dbReference type="HAMAP-Rule" id="MF_01405"/>
    </source>
</evidence>
<evidence type="ECO:0000256" key="1">
    <source>
        <dbReference type="ARBA" id="ARBA00008023"/>
    </source>
</evidence>
<organism evidence="12 13">
    <name type="scientific">Catonella morbi ATCC 51271</name>
    <dbReference type="NCBI Taxonomy" id="592026"/>
    <lineage>
        <taxon>Bacteria</taxon>
        <taxon>Bacillati</taxon>
        <taxon>Bacillota</taxon>
        <taxon>Clostridia</taxon>
        <taxon>Lachnospirales</taxon>
        <taxon>Lachnospiraceae</taxon>
        <taxon>Catonella</taxon>
    </lineage>
</organism>
<keyword evidence="5 10" id="KW-0378">Hydrolase</keyword>
<comment type="catalytic activity">
    <reaction evidence="8 10">
        <text>dITP + H2O = dIMP + diphosphate + H(+)</text>
        <dbReference type="Rhea" id="RHEA:28342"/>
        <dbReference type="ChEBI" id="CHEBI:15377"/>
        <dbReference type="ChEBI" id="CHEBI:15378"/>
        <dbReference type="ChEBI" id="CHEBI:33019"/>
        <dbReference type="ChEBI" id="CHEBI:61194"/>
        <dbReference type="ChEBI" id="CHEBI:61382"/>
        <dbReference type="EC" id="3.6.1.66"/>
    </reaction>
</comment>
<sequence>MDKIVFATTNAGKIKEIKEILSDFDVEVVSMKEMNITADIEENGATFEENSLIKARAVSKLTGLPALADDSGLEVDYLNGEPGIYSARYLGRDTDYDYKNNYIIDKLKEAKGEERSARFVCVISLVLPDGREFVKKGVMEGRIGYEIKGENGFGYDPIFFLPEYGKTSAEISAEEKNKISHRGKALSAMKELIASL</sequence>
<dbReference type="RefSeq" id="WP_023352975.1">
    <property type="nucleotide sequence ID" value="NZ_KI535366.1"/>
</dbReference>
<dbReference type="EMBL" id="ACIL03000002">
    <property type="protein sequence ID" value="ESL04683.1"/>
    <property type="molecule type" value="Genomic_DNA"/>
</dbReference>
<dbReference type="STRING" id="592026.GCWU0000282_000070"/>
<dbReference type="AlphaFoldDB" id="V2Y6Z3"/>
<dbReference type="OrthoDB" id="9807456at2"/>
<keyword evidence="7 10" id="KW-0546">Nucleotide metabolism</keyword>
<accession>V2Y6Z3</accession>
<evidence type="ECO:0000256" key="2">
    <source>
        <dbReference type="ARBA" id="ARBA00011738"/>
    </source>
</evidence>
<feature type="binding site" evidence="10">
    <location>
        <begin position="8"/>
        <end position="13"/>
    </location>
    <ligand>
        <name>substrate</name>
    </ligand>
</feature>
<keyword evidence="4 10" id="KW-0547">Nucleotide-binding</keyword>
<protein>
    <recommendedName>
        <fullName evidence="10">dITP/XTP pyrophosphatase</fullName>
        <ecNumber evidence="10">3.6.1.66</ecNumber>
    </recommendedName>
    <alternativeName>
        <fullName evidence="10">Non-canonical purine NTP pyrophosphatase</fullName>
    </alternativeName>
    <alternativeName>
        <fullName evidence="10">Non-standard purine NTP pyrophosphatase</fullName>
    </alternativeName>
    <alternativeName>
        <fullName evidence="10">Nucleoside-triphosphate diphosphatase</fullName>
    </alternativeName>
    <alternativeName>
        <fullName evidence="10">Nucleoside-triphosphate pyrophosphatase</fullName>
        <shortName evidence="10">NTPase</shortName>
    </alternativeName>
</protein>
<comment type="catalytic activity">
    <reaction evidence="9 10">
        <text>XTP + H2O = XMP + diphosphate + H(+)</text>
        <dbReference type="Rhea" id="RHEA:28610"/>
        <dbReference type="ChEBI" id="CHEBI:15377"/>
        <dbReference type="ChEBI" id="CHEBI:15378"/>
        <dbReference type="ChEBI" id="CHEBI:33019"/>
        <dbReference type="ChEBI" id="CHEBI:57464"/>
        <dbReference type="ChEBI" id="CHEBI:61314"/>
        <dbReference type="EC" id="3.6.1.66"/>
    </reaction>
</comment>
<evidence type="ECO:0000256" key="3">
    <source>
        <dbReference type="ARBA" id="ARBA00022723"/>
    </source>
</evidence>
<dbReference type="Pfam" id="PF01725">
    <property type="entry name" value="Ham1p_like"/>
    <property type="match status" value="1"/>
</dbReference>
<comment type="catalytic activity">
    <reaction evidence="10">
        <text>ITP + H2O = IMP + diphosphate + H(+)</text>
        <dbReference type="Rhea" id="RHEA:29399"/>
        <dbReference type="ChEBI" id="CHEBI:15377"/>
        <dbReference type="ChEBI" id="CHEBI:15378"/>
        <dbReference type="ChEBI" id="CHEBI:33019"/>
        <dbReference type="ChEBI" id="CHEBI:58053"/>
        <dbReference type="ChEBI" id="CHEBI:61402"/>
        <dbReference type="EC" id="3.6.1.66"/>
    </reaction>
</comment>
<dbReference type="HAMAP" id="MF_01405">
    <property type="entry name" value="Non_canon_purine_NTPase"/>
    <property type="match status" value="1"/>
</dbReference>
<dbReference type="InterPro" id="IPR002637">
    <property type="entry name" value="RdgB/HAM1"/>
</dbReference>
<comment type="caution">
    <text evidence="12">The sequence shown here is derived from an EMBL/GenBank/DDBJ whole genome shotgun (WGS) entry which is preliminary data.</text>
</comment>
<feature type="active site" description="Proton acceptor" evidence="10">
    <location>
        <position position="70"/>
    </location>
</feature>
<feature type="binding site" evidence="10">
    <location>
        <position position="41"/>
    </location>
    <ligand>
        <name>Mg(2+)</name>
        <dbReference type="ChEBI" id="CHEBI:18420"/>
    </ligand>
</feature>
<dbReference type="NCBIfam" id="TIGR00042">
    <property type="entry name" value="RdgB/HAM1 family non-canonical purine NTP pyrophosphatase"/>
    <property type="match status" value="1"/>
</dbReference>
<feature type="binding site" evidence="10">
    <location>
        <begin position="181"/>
        <end position="182"/>
    </location>
    <ligand>
        <name>substrate</name>
    </ligand>
</feature>
<dbReference type="NCBIfam" id="NF011397">
    <property type="entry name" value="PRK14822.1"/>
    <property type="match status" value="1"/>
</dbReference>
<comment type="similarity">
    <text evidence="1 10 11">Belongs to the HAM1 NTPase family.</text>
</comment>
<comment type="subunit">
    <text evidence="2 10">Homodimer.</text>
</comment>
<comment type="function">
    <text evidence="10">Pyrophosphatase that catalyzes the hydrolysis of nucleoside triphosphates to their monophosphate derivatives, with a high preference for the non-canonical purine nucleotides XTP (xanthosine triphosphate), dITP (deoxyinosine triphosphate) and ITP. Seems to function as a house-cleaning enzyme that removes non-canonical purine nucleotides from the nucleotide pool, thus preventing their incorporation into DNA/RNA and avoiding chromosomal lesions.</text>
</comment>
<dbReference type="InterPro" id="IPR029001">
    <property type="entry name" value="ITPase-like_fam"/>
</dbReference>
<reference evidence="12 13" key="1">
    <citation type="submission" date="2013-06" db="EMBL/GenBank/DDBJ databases">
        <authorList>
            <person name="Weinstock G."/>
            <person name="Sodergren E."/>
            <person name="Clifton S."/>
            <person name="Fulton L."/>
            <person name="Fulton B."/>
            <person name="Courtney L."/>
            <person name="Fronick C."/>
            <person name="Harrison M."/>
            <person name="Strong C."/>
            <person name="Farmer C."/>
            <person name="Delahaunty K."/>
            <person name="Markovic C."/>
            <person name="Hall O."/>
            <person name="Minx P."/>
            <person name="Tomlinson C."/>
            <person name="Mitreva M."/>
            <person name="Nelson J."/>
            <person name="Hou S."/>
            <person name="Wollam A."/>
            <person name="Pepin K.H."/>
            <person name="Johnson M."/>
            <person name="Bhonagiri V."/>
            <person name="Nash W.E."/>
            <person name="Warren W."/>
            <person name="Chinwalla A."/>
            <person name="Mardis E.R."/>
            <person name="Wilson R.K."/>
        </authorList>
    </citation>
    <scope>NUCLEOTIDE SEQUENCE [LARGE SCALE GENOMIC DNA]</scope>
    <source>
        <strain evidence="12 13">ATCC 51271</strain>
    </source>
</reference>
<evidence type="ECO:0000256" key="7">
    <source>
        <dbReference type="ARBA" id="ARBA00023080"/>
    </source>
</evidence>
<dbReference type="GO" id="GO:0036222">
    <property type="term" value="F:XTP diphosphatase activity"/>
    <property type="evidence" value="ECO:0007669"/>
    <property type="project" value="UniProtKB-UniRule"/>
</dbReference>
<evidence type="ECO:0000256" key="9">
    <source>
        <dbReference type="ARBA" id="ARBA00052017"/>
    </source>
</evidence>
<dbReference type="FunFam" id="3.90.950.10:FF:000001">
    <property type="entry name" value="dITP/XTP pyrophosphatase"/>
    <property type="match status" value="1"/>
</dbReference>
<dbReference type="GO" id="GO:0035870">
    <property type="term" value="F:dITP diphosphatase activity"/>
    <property type="evidence" value="ECO:0007669"/>
    <property type="project" value="UniProtKB-UniRule"/>
</dbReference>
<evidence type="ECO:0000256" key="11">
    <source>
        <dbReference type="RuleBase" id="RU003781"/>
    </source>
</evidence>
<dbReference type="GO" id="GO:0017111">
    <property type="term" value="F:ribonucleoside triphosphate phosphatase activity"/>
    <property type="evidence" value="ECO:0007669"/>
    <property type="project" value="InterPro"/>
</dbReference>
<dbReference type="GO" id="GO:0009146">
    <property type="term" value="P:purine nucleoside triphosphate catabolic process"/>
    <property type="evidence" value="ECO:0007669"/>
    <property type="project" value="UniProtKB-UniRule"/>
</dbReference>
<dbReference type="GO" id="GO:0000166">
    <property type="term" value="F:nucleotide binding"/>
    <property type="evidence" value="ECO:0007669"/>
    <property type="project" value="UniProtKB-KW"/>
</dbReference>
<evidence type="ECO:0000256" key="6">
    <source>
        <dbReference type="ARBA" id="ARBA00022842"/>
    </source>
</evidence>
<dbReference type="SUPFAM" id="SSF52972">
    <property type="entry name" value="ITPase-like"/>
    <property type="match status" value="1"/>
</dbReference>
<feature type="binding site" evidence="10">
    <location>
        <begin position="153"/>
        <end position="156"/>
    </location>
    <ligand>
        <name>substrate</name>
    </ligand>
</feature>
<gene>
    <name evidence="12" type="ORF">GCWU0000282_000070</name>
</gene>
<dbReference type="eggNOG" id="COG0127">
    <property type="taxonomic scope" value="Bacteria"/>
</dbReference>
<dbReference type="GO" id="GO:0005829">
    <property type="term" value="C:cytosol"/>
    <property type="evidence" value="ECO:0007669"/>
    <property type="project" value="TreeGrafter"/>
</dbReference>
<evidence type="ECO:0000313" key="12">
    <source>
        <dbReference type="EMBL" id="ESL04683.1"/>
    </source>
</evidence>
<keyword evidence="13" id="KW-1185">Reference proteome</keyword>
<dbReference type="CDD" id="cd00515">
    <property type="entry name" value="HAM1"/>
    <property type="match status" value="1"/>
</dbReference>
<dbReference type="HOGENOM" id="CLU_082080_0_2_9"/>
<evidence type="ECO:0000313" key="13">
    <source>
        <dbReference type="Proteomes" id="UP000018227"/>
    </source>
</evidence>
<feature type="binding site" evidence="10">
    <location>
        <position position="71"/>
    </location>
    <ligand>
        <name>substrate</name>
    </ligand>
</feature>
<evidence type="ECO:0000256" key="5">
    <source>
        <dbReference type="ARBA" id="ARBA00022801"/>
    </source>
</evidence>
<keyword evidence="6 10" id="KW-0460">Magnesium</keyword>
<dbReference type="PANTHER" id="PTHR11067">
    <property type="entry name" value="INOSINE TRIPHOSPHATE PYROPHOSPHATASE/HAM1 PROTEIN"/>
    <property type="match status" value="1"/>
</dbReference>
<evidence type="ECO:0000256" key="4">
    <source>
        <dbReference type="ARBA" id="ARBA00022741"/>
    </source>
</evidence>
<feature type="binding site" evidence="10">
    <location>
        <position position="176"/>
    </location>
    <ligand>
        <name>substrate</name>
    </ligand>
</feature>
<dbReference type="GO" id="GO:0009117">
    <property type="term" value="P:nucleotide metabolic process"/>
    <property type="evidence" value="ECO:0007669"/>
    <property type="project" value="UniProtKB-KW"/>
</dbReference>
<feature type="binding site" evidence="10">
    <location>
        <position position="70"/>
    </location>
    <ligand>
        <name>Mg(2+)</name>
        <dbReference type="ChEBI" id="CHEBI:18420"/>
    </ligand>
</feature>
<dbReference type="Proteomes" id="UP000018227">
    <property type="component" value="Unassembled WGS sequence"/>
</dbReference>
<evidence type="ECO:0000256" key="8">
    <source>
        <dbReference type="ARBA" id="ARBA00051875"/>
    </source>
</evidence>
<dbReference type="EC" id="3.6.1.66" evidence="10"/>
<comment type="cofactor">
    <cofactor evidence="10">
        <name>Mg(2+)</name>
        <dbReference type="ChEBI" id="CHEBI:18420"/>
    </cofactor>
    <text evidence="10">Binds 1 Mg(2+) ion per subunit.</text>
</comment>
<keyword evidence="3 10" id="KW-0479">Metal-binding</keyword>
<name>V2Y6Z3_9FIRM</name>
<dbReference type="Gene3D" id="3.90.950.10">
    <property type="match status" value="1"/>
</dbReference>